<dbReference type="Proteomes" id="UP000002497">
    <property type="component" value="Unassembled WGS sequence"/>
</dbReference>
<evidence type="ECO:0000313" key="1">
    <source>
        <dbReference type="EMBL" id="EFW17680.1"/>
    </source>
</evidence>
<dbReference type="EMBL" id="GL636494">
    <property type="protein sequence ID" value="EFW17680.1"/>
    <property type="molecule type" value="Genomic_DNA"/>
</dbReference>
<accession>E9D8H1</accession>
<dbReference type="HOGENOM" id="CLU_1315294_0_0_1"/>
<sequence>MNIAKSMCTFLTYNRLRHTSPSTTFAVISTFPISKGHPLLALARGTRTLNREELLNHLAHIYKKHRNIGSVKTDDSTYLWFRLANRPARAEDALGIYEFKHQPITLVANMKTFDFNRYARITGVNKFTTVNLQKEWETTGSVVIPQLMRWWNDKLQAATTTVLTRVNGEYDMYYHHQRMMGGRGGPFCMDHGLHGVVEGLKFGHRQACK</sequence>
<proteinExistence type="predicted"/>
<dbReference type="AlphaFoldDB" id="E9D8H1"/>
<gene>
    <name evidence="1" type="ORF">CPSG_06123</name>
</gene>
<dbReference type="STRING" id="443226.E9D8H1"/>
<keyword evidence="2" id="KW-1185">Reference proteome</keyword>
<protein>
    <submittedName>
        <fullName evidence="1">Uncharacterized protein</fullName>
    </submittedName>
</protein>
<dbReference type="VEuPathDB" id="FungiDB:CPSG_06123"/>
<name>E9D8H1_COCPS</name>
<reference evidence="2" key="1">
    <citation type="journal article" date="2010" name="Genome Res.">
        <title>Population genomic sequencing of Coccidioides fungi reveals recent hybridization and transposon control.</title>
        <authorList>
            <person name="Neafsey D.E."/>
            <person name="Barker B.M."/>
            <person name="Sharpton T.J."/>
            <person name="Stajich J.E."/>
            <person name="Park D.J."/>
            <person name="Whiston E."/>
            <person name="Hung C.-Y."/>
            <person name="McMahan C."/>
            <person name="White J."/>
            <person name="Sykes S."/>
            <person name="Heiman D."/>
            <person name="Young S."/>
            <person name="Zeng Q."/>
            <person name="Abouelleil A."/>
            <person name="Aftuck L."/>
            <person name="Bessette D."/>
            <person name="Brown A."/>
            <person name="FitzGerald M."/>
            <person name="Lui A."/>
            <person name="Macdonald J.P."/>
            <person name="Priest M."/>
            <person name="Orbach M.J."/>
            <person name="Galgiani J.N."/>
            <person name="Kirkland T.N."/>
            <person name="Cole G.T."/>
            <person name="Birren B.W."/>
            <person name="Henn M.R."/>
            <person name="Taylor J.W."/>
            <person name="Rounsley S.D."/>
        </authorList>
    </citation>
    <scope>NUCLEOTIDE SEQUENCE [LARGE SCALE GENOMIC DNA]</scope>
    <source>
        <strain evidence="2">RMSCC 757 / Silveira</strain>
    </source>
</reference>
<reference evidence="2" key="2">
    <citation type="submission" date="2010-03" db="EMBL/GenBank/DDBJ databases">
        <title>The genome sequence of Coccidioides posadasii strain Silveira.</title>
        <authorList>
            <consortium name="The Broad Institute Genome Sequencing Center for Infectious Disease"/>
            <person name="Neafsey D."/>
            <person name="Orbach M."/>
            <person name="Henn M.R."/>
            <person name="Cole G.T."/>
            <person name="Galgiani J."/>
            <person name="Gardner M.J."/>
            <person name="Kirkland T.N."/>
            <person name="Taylor J.W."/>
            <person name="Young S.K."/>
            <person name="Zeng Q."/>
            <person name="Koehrsen M."/>
            <person name="Alvarado L."/>
            <person name="Berlin A."/>
            <person name="Borenstein D."/>
            <person name="Chapman S.B."/>
            <person name="Chen Z."/>
            <person name="Engels R."/>
            <person name="Freedman E."/>
            <person name="Gellesch M."/>
            <person name="Goldberg J."/>
            <person name="Griggs A."/>
            <person name="Gujja S."/>
            <person name="Heilman E."/>
            <person name="Heiman D."/>
            <person name="Howarth C."/>
            <person name="Jen D."/>
            <person name="Larson L."/>
            <person name="Mehta T."/>
            <person name="Neiman D."/>
            <person name="Park D."/>
            <person name="Pearson M."/>
            <person name="Richards J."/>
            <person name="Roberts A."/>
            <person name="Saif S."/>
            <person name="Shea T."/>
            <person name="Shenoy N."/>
            <person name="Sisk P."/>
            <person name="Stolte C."/>
            <person name="Sykes S."/>
            <person name="Walk T."/>
            <person name="White J."/>
            <person name="Yandava C."/>
            <person name="Haas B."/>
            <person name="Nusbaum C."/>
            <person name="Birren B."/>
        </authorList>
    </citation>
    <scope>NUCLEOTIDE SEQUENCE [LARGE SCALE GENOMIC DNA]</scope>
    <source>
        <strain evidence="2">RMSCC 757 / Silveira</strain>
    </source>
</reference>
<dbReference type="VEuPathDB" id="FungiDB:D8B26_003240"/>
<organism evidence="2">
    <name type="scientific">Coccidioides posadasii (strain RMSCC 757 / Silveira)</name>
    <name type="common">Valley fever fungus</name>
    <dbReference type="NCBI Taxonomy" id="443226"/>
    <lineage>
        <taxon>Eukaryota</taxon>
        <taxon>Fungi</taxon>
        <taxon>Dikarya</taxon>
        <taxon>Ascomycota</taxon>
        <taxon>Pezizomycotina</taxon>
        <taxon>Eurotiomycetes</taxon>
        <taxon>Eurotiomycetidae</taxon>
        <taxon>Onygenales</taxon>
        <taxon>Onygenaceae</taxon>
        <taxon>Coccidioides</taxon>
    </lineage>
</organism>
<evidence type="ECO:0000313" key="2">
    <source>
        <dbReference type="Proteomes" id="UP000002497"/>
    </source>
</evidence>